<dbReference type="FunFam" id="3.40.50.2300:FF:000001">
    <property type="entry name" value="DNA-binding response regulator PhoB"/>
    <property type="match status" value="1"/>
</dbReference>
<name>A0A1R1F479_9BACL</name>
<evidence type="ECO:0000256" key="8">
    <source>
        <dbReference type="PROSITE-ProRule" id="PRU01091"/>
    </source>
</evidence>
<keyword evidence="5 8" id="KW-0238">DNA-binding</keyword>
<dbReference type="GO" id="GO:0006355">
    <property type="term" value="P:regulation of DNA-templated transcription"/>
    <property type="evidence" value="ECO:0007669"/>
    <property type="project" value="InterPro"/>
</dbReference>
<evidence type="ECO:0000256" key="2">
    <source>
        <dbReference type="ARBA" id="ARBA00022553"/>
    </source>
</evidence>
<proteinExistence type="predicted"/>
<dbReference type="CDD" id="cd00383">
    <property type="entry name" value="trans_reg_C"/>
    <property type="match status" value="1"/>
</dbReference>
<dbReference type="Pfam" id="PF00072">
    <property type="entry name" value="Response_reg"/>
    <property type="match status" value="1"/>
</dbReference>
<dbReference type="Gene3D" id="3.40.50.2300">
    <property type="match status" value="1"/>
</dbReference>
<evidence type="ECO:0000259" key="10">
    <source>
        <dbReference type="PROSITE" id="PS51755"/>
    </source>
</evidence>
<evidence type="ECO:0000256" key="6">
    <source>
        <dbReference type="ARBA" id="ARBA00023163"/>
    </source>
</evidence>
<comment type="caution">
    <text evidence="11">The sequence shown here is derived from an EMBL/GenBank/DDBJ whole genome shotgun (WGS) entry which is preliminary data.</text>
</comment>
<feature type="DNA-binding region" description="OmpR/PhoB-type" evidence="8">
    <location>
        <begin position="126"/>
        <end position="227"/>
    </location>
</feature>
<reference evidence="11 12" key="1">
    <citation type="submission" date="2016-11" db="EMBL/GenBank/DDBJ databases">
        <title>Paenibacillus species isolates.</title>
        <authorList>
            <person name="Beno S.M."/>
        </authorList>
    </citation>
    <scope>NUCLEOTIDE SEQUENCE [LARGE SCALE GENOMIC DNA]</scope>
    <source>
        <strain evidence="11 12">FSL R5-0378</strain>
    </source>
</reference>
<dbReference type="GO" id="GO:0000976">
    <property type="term" value="F:transcription cis-regulatory region binding"/>
    <property type="evidence" value="ECO:0007669"/>
    <property type="project" value="TreeGrafter"/>
</dbReference>
<evidence type="ECO:0000256" key="1">
    <source>
        <dbReference type="ARBA" id="ARBA00004496"/>
    </source>
</evidence>
<dbReference type="InterPro" id="IPR001789">
    <property type="entry name" value="Sig_transdc_resp-reg_receiver"/>
</dbReference>
<evidence type="ECO:0000256" key="4">
    <source>
        <dbReference type="ARBA" id="ARBA00023015"/>
    </source>
</evidence>
<keyword evidence="3" id="KW-0902">Two-component regulatory system</keyword>
<organism evidence="11 12">
    <name type="scientific">Paenibacillus rhizosphaerae</name>
    <dbReference type="NCBI Taxonomy" id="297318"/>
    <lineage>
        <taxon>Bacteria</taxon>
        <taxon>Bacillati</taxon>
        <taxon>Bacillota</taxon>
        <taxon>Bacilli</taxon>
        <taxon>Bacillales</taxon>
        <taxon>Paenibacillaceae</taxon>
        <taxon>Paenibacillus</taxon>
    </lineage>
</organism>
<dbReference type="GO" id="GO:0000156">
    <property type="term" value="F:phosphorelay response regulator activity"/>
    <property type="evidence" value="ECO:0007669"/>
    <property type="project" value="TreeGrafter"/>
</dbReference>
<dbReference type="Gene3D" id="1.10.10.10">
    <property type="entry name" value="Winged helix-like DNA-binding domain superfamily/Winged helix DNA-binding domain"/>
    <property type="match status" value="1"/>
</dbReference>
<dbReference type="Pfam" id="PF00486">
    <property type="entry name" value="Trans_reg_C"/>
    <property type="match status" value="1"/>
</dbReference>
<keyword evidence="12" id="KW-1185">Reference proteome</keyword>
<evidence type="ECO:0000256" key="3">
    <source>
        <dbReference type="ARBA" id="ARBA00023012"/>
    </source>
</evidence>
<keyword evidence="6" id="KW-0804">Transcription</keyword>
<dbReference type="CDD" id="cd17574">
    <property type="entry name" value="REC_OmpR"/>
    <property type="match status" value="1"/>
</dbReference>
<feature type="modified residue" description="4-aspartylphosphate" evidence="7">
    <location>
        <position position="52"/>
    </location>
</feature>
<dbReference type="Gene3D" id="6.10.250.690">
    <property type="match status" value="1"/>
</dbReference>
<protein>
    <submittedName>
        <fullName evidence="11">DNA-binding response regulator</fullName>
    </submittedName>
</protein>
<dbReference type="InterPro" id="IPR039420">
    <property type="entry name" value="WalR-like"/>
</dbReference>
<dbReference type="InterPro" id="IPR001867">
    <property type="entry name" value="OmpR/PhoB-type_DNA-bd"/>
</dbReference>
<dbReference type="STRING" id="297318.BK138_10310"/>
<dbReference type="PANTHER" id="PTHR48111">
    <property type="entry name" value="REGULATOR OF RPOS"/>
    <property type="match status" value="1"/>
</dbReference>
<keyword evidence="4" id="KW-0805">Transcription regulation</keyword>
<dbReference type="SMART" id="SM00448">
    <property type="entry name" value="REC"/>
    <property type="match status" value="1"/>
</dbReference>
<dbReference type="GO" id="GO:0005829">
    <property type="term" value="C:cytosol"/>
    <property type="evidence" value="ECO:0007669"/>
    <property type="project" value="TreeGrafter"/>
</dbReference>
<comment type="subcellular location">
    <subcellularLocation>
        <location evidence="1">Cytoplasm</location>
    </subcellularLocation>
</comment>
<evidence type="ECO:0000313" key="12">
    <source>
        <dbReference type="Proteomes" id="UP000187172"/>
    </source>
</evidence>
<dbReference type="SMART" id="SM00862">
    <property type="entry name" value="Trans_reg_C"/>
    <property type="match status" value="1"/>
</dbReference>
<dbReference type="PROSITE" id="PS50110">
    <property type="entry name" value="RESPONSE_REGULATORY"/>
    <property type="match status" value="1"/>
</dbReference>
<evidence type="ECO:0000313" key="11">
    <source>
        <dbReference type="EMBL" id="OMF58851.1"/>
    </source>
</evidence>
<dbReference type="PANTHER" id="PTHR48111:SF1">
    <property type="entry name" value="TWO-COMPONENT RESPONSE REGULATOR ORR33"/>
    <property type="match status" value="1"/>
</dbReference>
<dbReference type="SUPFAM" id="SSF52172">
    <property type="entry name" value="CheY-like"/>
    <property type="match status" value="1"/>
</dbReference>
<dbReference type="Proteomes" id="UP000187172">
    <property type="component" value="Unassembled WGS sequence"/>
</dbReference>
<dbReference type="EMBL" id="MRTP01000001">
    <property type="protein sequence ID" value="OMF58851.1"/>
    <property type="molecule type" value="Genomic_DNA"/>
</dbReference>
<dbReference type="RefSeq" id="WP_076169043.1">
    <property type="nucleotide sequence ID" value="NZ_MRTP01000001.1"/>
</dbReference>
<feature type="domain" description="OmpR/PhoB-type" evidence="10">
    <location>
        <begin position="126"/>
        <end position="227"/>
    </location>
</feature>
<dbReference type="InterPro" id="IPR011006">
    <property type="entry name" value="CheY-like_superfamily"/>
</dbReference>
<evidence type="ECO:0000259" key="9">
    <source>
        <dbReference type="PROSITE" id="PS50110"/>
    </source>
</evidence>
<feature type="domain" description="Response regulatory" evidence="9">
    <location>
        <begin position="3"/>
        <end position="116"/>
    </location>
</feature>
<dbReference type="SUPFAM" id="SSF46894">
    <property type="entry name" value="C-terminal effector domain of the bipartite response regulators"/>
    <property type="match status" value="1"/>
</dbReference>
<accession>A0A1R1F479</accession>
<gene>
    <name evidence="11" type="ORF">BK138_10310</name>
</gene>
<evidence type="ECO:0000256" key="7">
    <source>
        <dbReference type="PROSITE-ProRule" id="PRU00169"/>
    </source>
</evidence>
<evidence type="ECO:0000256" key="5">
    <source>
        <dbReference type="ARBA" id="ARBA00023125"/>
    </source>
</evidence>
<dbReference type="PROSITE" id="PS51755">
    <property type="entry name" value="OMPR_PHOB"/>
    <property type="match status" value="1"/>
</dbReference>
<dbReference type="InterPro" id="IPR016032">
    <property type="entry name" value="Sig_transdc_resp-reg_C-effctor"/>
</dbReference>
<sequence>MRRILVVEDEEKIREVIVAYLRKEGFEAHEASGGESAWSELANQPFDLVLLDLMLPDMNGEELCQKIRTAYPTPIIMLTAKSSVSHRIHGLSVGADDYMVKPFDPQELIARIRTVLRRTNQQELLADRLEYGEGRLMIDSHAKQVFVQHKPISLTPSEYKLLLVMARNSERTFSREELIELVMGFEFDGDSRIIDQHVKNLRQKIEEDPKNPLFIRTVFGAGYRFNGGSL</sequence>
<dbReference type="FunFam" id="1.10.10.10:FF:000018">
    <property type="entry name" value="DNA-binding response regulator ResD"/>
    <property type="match status" value="1"/>
</dbReference>
<dbReference type="InterPro" id="IPR036388">
    <property type="entry name" value="WH-like_DNA-bd_sf"/>
</dbReference>
<dbReference type="AlphaFoldDB" id="A0A1R1F479"/>
<dbReference type="GO" id="GO:0032993">
    <property type="term" value="C:protein-DNA complex"/>
    <property type="evidence" value="ECO:0007669"/>
    <property type="project" value="TreeGrafter"/>
</dbReference>
<keyword evidence="2 7" id="KW-0597">Phosphoprotein</keyword>